<reference evidence="2" key="1">
    <citation type="submission" date="2020-12" db="EMBL/GenBank/DDBJ databases">
        <title>PHA producing bacteria isolated from mangrove.</title>
        <authorList>
            <person name="Zheng W."/>
            <person name="Yu S."/>
            <person name="Huang Y."/>
        </authorList>
    </citation>
    <scope>NUCLEOTIDE SEQUENCE</scope>
    <source>
        <strain evidence="2">GN8-5</strain>
    </source>
</reference>
<gene>
    <name evidence="2" type="ORF">JF543_01445</name>
</gene>
<dbReference type="Proteomes" id="UP000664385">
    <property type="component" value="Unassembled WGS sequence"/>
</dbReference>
<dbReference type="RefSeq" id="WP_206822532.1">
    <property type="nucleotide sequence ID" value="NZ_JAEMWU010000001.1"/>
</dbReference>
<dbReference type="SUPFAM" id="SSF53474">
    <property type="entry name" value="alpha/beta-Hydrolases"/>
    <property type="match status" value="1"/>
</dbReference>
<organism evidence="2 3">
    <name type="scientific">Microbacterium esteraromaticum</name>
    <dbReference type="NCBI Taxonomy" id="57043"/>
    <lineage>
        <taxon>Bacteria</taxon>
        <taxon>Bacillati</taxon>
        <taxon>Actinomycetota</taxon>
        <taxon>Actinomycetes</taxon>
        <taxon>Micrococcales</taxon>
        <taxon>Microbacteriaceae</taxon>
        <taxon>Microbacterium</taxon>
    </lineage>
</organism>
<proteinExistence type="predicted"/>
<comment type="caution">
    <text evidence="2">The sequence shown here is derived from an EMBL/GenBank/DDBJ whole genome shotgun (WGS) entry which is preliminary data.</text>
</comment>
<evidence type="ECO:0000256" key="1">
    <source>
        <dbReference type="SAM" id="MobiDB-lite"/>
    </source>
</evidence>
<dbReference type="Gene3D" id="3.40.50.1820">
    <property type="entry name" value="alpha/beta hydrolase"/>
    <property type="match status" value="1"/>
</dbReference>
<protein>
    <recommendedName>
        <fullName evidence="4">Alpha/beta hydrolase</fullName>
    </recommendedName>
</protein>
<name>A0A939DUC6_9MICO</name>
<accession>A0A939DUC6</accession>
<evidence type="ECO:0008006" key="4">
    <source>
        <dbReference type="Google" id="ProtNLM"/>
    </source>
</evidence>
<evidence type="ECO:0000313" key="2">
    <source>
        <dbReference type="EMBL" id="MBN8204619.1"/>
    </source>
</evidence>
<dbReference type="InterPro" id="IPR029058">
    <property type="entry name" value="AB_hydrolase_fold"/>
</dbReference>
<evidence type="ECO:0000313" key="3">
    <source>
        <dbReference type="Proteomes" id="UP000664385"/>
    </source>
</evidence>
<dbReference type="AlphaFoldDB" id="A0A939DUC6"/>
<dbReference type="EMBL" id="JAEMWU010000001">
    <property type="protein sequence ID" value="MBN8204619.1"/>
    <property type="molecule type" value="Genomic_DNA"/>
</dbReference>
<sequence length="439" mass="46269">MSDNLEITSGGAIAIDSSMVREIGRGLGRVGRHLEDAADLARRARATIVQAPALAAAVGTGGIDACAQRLMTLAEQTRMHAHGTEMMADTFELVELRTRQSALSVHRPDEALALQGRIDQLIAGDPDIEKRADMLVAAWQQTRFDGTGDQPLDALLWHPGSGPMLGPLGAGTIGGTMLAVSQMIARHGQGLLPYGSKPTGEAPPVRVTPVSTGTTKPPTGVRDSLSRIPYDATGQVVVEKYTMENGETRFMAYMDGTRTSTWWTEDPWDMGSNWDMWVDRDKAASQVALQKALEQAGAKPGDTVGLVGYSQGAGIASVTAMEGVYKVDVVITAGNPVEPSLGPDQTLVELRHQGDIVSNLAGGGSSGGTGSTGSFTAHADVGGMLPIAAHGFEAYLDTAAQVDASGDPRVDDLNESFFEELGQAVEVETTEYLAERPDV</sequence>
<feature type="region of interest" description="Disordered" evidence="1">
    <location>
        <begin position="194"/>
        <end position="221"/>
    </location>
</feature>